<gene>
    <name evidence="1" type="ORF">GGR25_001903</name>
</gene>
<dbReference type="RefSeq" id="WP_183398478.1">
    <property type="nucleotide sequence ID" value="NZ_JACIDS010000002.1"/>
</dbReference>
<accession>A0A840ANG8</accession>
<comment type="caution">
    <text evidence="1">The sequence shown here is derived from an EMBL/GenBank/DDBJ whole genome shotgun (WGS) entry which is preliminary data.</text>
</comment>
<reference evidence="1 2" key="1">
    <citation type="submission" date="2020-08" db="EMBL/GenBank/DDBJ databases">
        <title>Genomic Encyclopedia of Type Strains, Phase IV (KMG-IV): sequencing the most valuable type-strain genomes for metagenomic binning, comparative biology and taxonomic classification.</title>
        <authorList>
            <person name="Goeker M."/>
        </authorList>
    </citation>
    <scope>NUCLEOTIDE SEQUENCE [LARGE SCALE GENOMIC DNA]</scope>
    <source>
        <strain evidence="1 2">DSM 25966</strain>
    </source>
</reference>
<evidence type="ECO:0000313" key="2">
    <source>
        <dbReference type="Proteomes" id="UP000553963"/>
    </source>
</evidence>
<name>A0A840ANG8_9HYPH</name>
<dbReference type="AlphaFoldDB" id="A0A840ANG8"/>
<protein>
    <submittedName>
        <fullName evidence="1">Uncharacterized protein (DUF1800 family)</fullName>
    </submittedName>
</protein>
<dbReference type="Proteomes" id="UP000553963">
    <property type="component" value="Unassembled WGS sequence"/>
</dbReference>
<proteinExistence type="predicted"/>
<organism evidence="1 2">
    <name type="scientific">Kaistia hirudinis</name>
    <dbReference type="NCBI Taxonomy" id="1293440"/>
    <lineage>
        <taxon>Bacteria</taxon>
        <taxon>Pseudomonadati</taxon>
        <taxon>Pseudomonadota</taxon>
        <taxon>Alphaproteobacteria</taxon>
        <taxon>Hyphomicrobiales</taxon>
        <taxon>Kaistiaceae</taxon>
        <taxon>Kaistia</taxon>
    </lineage>
</organism>
<dbReference type="InterPro" id="IPR014917">
    <property type="entry name" value="DUF1800"/>
</dbReference>
<sequence>MSQEEAALALKRFGLGPRPGDIERIAVDPKAAVLAELDAADITRLDDDRLPSTPDAFVAIRHDQVARSAARKTADMPAKGTAPAAAVAAMKSAPPPAAPAMMAVGGNGGMAAGAAAAGMAAAAPPKPPAGPQNRSMVIYLDEIDARVPRQLAAEIGYVERLVAFWTNHFAVQSDKNEQIRGLAGAFEREAIRPHVLGRFEDMLVAATRHPAMLLSLDNVDSAGPHSPAGQKRHMGLNENHAREILELHTVGVDGGYTQADVTEFSRMLTGWTFARDVDKPAAGTFAFKADWHEPGDRRLMGKTYPAPGGKQPADQQGLAALHDLAVHPDTARHVATKLVRHFVADSPPPAIVDAVAATFTATGGDLKAVSRALVENDASWAGERKFLTPQLFLVASMRAYGVPIEGKRLVSLLRELGQEPWCPPSPEGYHDDAASWLSPDGLTTRLAIADSIAQRVRFDDGPAAIATQLFGPSLSDDTRRTMERAESGRQAAALLLMSPEFQWSRT</sequence>
<evidence type="ECO:0000313" key="1">
    <source>
        <dbReference type="EMBL" id="MBB3930864.1"/>
    </source>
</evidence>
<keyword evidence="2" id="KW-1185">Reference proteome</keyword>
<dbReference type="Pfam" id="PF08811">
    <property type="entry name" value="DUF1800"/>
    <property type="match status" value="1"/>
</dbReference>
<dbReference type="EMBL" id="JACIDS010000002">
    <property type="protein sequence ID" value="MBB3930864.1"/>
    <property type="molecule type" value="Genomic_DNA"/>
</dbReference>